<comment type="similarity">
    <text evidence="2">Belongs to the amino acid-polyamine-organocation (APC) superfamily. Spore germination protein (SGP) (TC 2.A.3.9) family.</text>
</comment>
<evidence type="ECO:0000313" key="10">
    <source>
        <dbReference type="Proteomes" id="UP000094580"/>
    </source>
</evidence>
<feature type="transmembrane region" description="Helical" evidence="8">
    <location>
        <begin position="140"/>
        <end position="158"/>
    </location>
</feature>
<dbReference type="Proteomes" id="UP000094580">
    <property type="component" value="Unassembled WGS sequence"/>
</dbReference>
<keyword evidence="6 8" id="KW-1133">Transmembrane helix</keyword>
<keyword evidence="5 8" id="KW-0812">Transmembrane</keyword>
<feature type="transmembrane region" description="Helical" evidence="8">
    <location>
        <begin position="104"/>
        <end position="128"/>
    </location>
</feature>
<accession>A0ABX2ZRA7</accession>
<evidence type="ECO:0000256" key="1">
    <source>
        <dbReference type="ARBA" id="ARBA00004141"/>
    </source>
</evidence>
<organism evidence="9 10">
    <name type="scientific">Gottfriedia luciferensis</name>
    <dbReference type="NCBI Taxonomy" id="178774"/>
    <lineage>
        <taxon>Bacteria</taxon>
        <taxon>Bacillati</taxon>
        <taxon>Bacillota</taxon>
        <taxon>Bacilli</taxon>
        <taxon>Bacillales</taxon>
        <taxon>Bacillaceae</taxon>
        <taxon>Gottfriedia</taxon>
    </lineage>
</organism>
<sequence>MINNKHLFYLIIFTQFGVAITSFPNNMYKVAGHDGWISTLVGGMIVQILILLYYSLYKKFPDKSFTDYTKIITNPFIGTCINICYYVYFLYVVLVVSMRFSDIITIWIFPKSPSWLILILFLLTAYIVAKNDILTIARTYVLCTFIFLIFILFLLSAYDNVHIGRILPIGQYPIKKIGSGAYSSFLEMLGFEIFLFIAPNFQDTKKKLFTLTFANFFTTIFYTFIIITSYIRLSNKENSYIIDPILYIFKTYHSKMIESLDTIFLSLWTIVICATVVSYIYIVSEDVHKRLSLIVKNRKSILLFIIIVVFAFYPLVSFHLIRRETIVNFGSYLDPLFIIIIPCLLFLINKVRGLIS</sequence>
<evidence type="ECO:0000256" key="2">
    <source>
        <dbReference type="ARBA" id="ARBA00007998"/>
    </source>
</evidence>
<dbReference type="Pfam" id="PF03845">
    <property type="entry name" value="Spore_permease"/>
    <property type="match status" value="1"/>
</dbReference>
<dbReference type="EMBL" id="MDKC01000010">
    <property type="protein sequence ID" value="ODG92235.1"/>
    <property type="molecule type" value="Genomic_DNA"/>
</dbReference>
<keyword evidence="7 8" id="KW-0472">Membrane</keyword>
<feature type="transmembrane region" description="Helical" evidence="8">
    <location>
        <begin position="36"/>
        <end position="56"/>
    </location>
</feature>
<keyword evidence="10" id="KW-1185">Reference proteome</keyword>
<evidence type="ECO:0008006" key="11">
    <source>
        <dbReference type="Google" id="ProtNLM"/>
    </source>
</evidence>
<evidence type="ECO:0000256" key="3">
    <source>
        <dbReference type="ARBA" id="ARBA00022448"/>
    </source>
</evidence>
<feature type="transmembrane region" description="Helical" evidence="8">
    <location>
        <begin position="7"/>
        <end position="24"/>
    </location>
</feature>
<feature type="transmembrane region" description="Helical" evidence="8">
    <location>
        <begin position="208"/>
        <end position="231"/>
    </location>
</feature>
<keyword evidence="3" id="KW-0813">Transport</keyword>
<reference evidence="9 10" key="1">
    <citation type="submission" date="2016-07" db="EMBL/GenBank/DDBJ databases">
        <authorList>
            <person name="Townsley L."/>
            <person name="Shank E.A."/>
        </authorList>
    </citation>
    <scope>NUCLEOTIDE SEQUENCE [LARGE SCALE GENOMIC DNA]</scope>
    <source>
        <strain evidence="9 10">CH01</strain>
    </source>
</reference>
<dbReference type="PANTHER" id="PTHR34975:SF2">
    <property type="entry name" value="SPORE GERMINATION PROTEIN A2"/>
    <property type="match status" value="1"/>
</dbReference>
<dbReference type="RefSeq" id="WP_069033518.1">
    <property type="nucleotide sequence ID" value="NZ_MDKC01000010.1"/>
</dbReference>
<evidence type="ECO:0000256" key="4">
    <source>
        <dbReference type="ARBA" id="ARBA00022544"/>
    </source>
</evidence>
<feature type="transmembrane region" description="Helical" evidence="8">
    <location>
        <begin position="302"/>
        <end position="321"/>
    </location>
</feature>
<dbReference type="PANTHER" id="PTHR34975">
    <property type="entry name" value="SPORE GERMINATION PROTEIN A2"/>
    <property type="match status" value="1"/>
</dbReference>
<feature type="transmembrane region" description="Helical" evidence="8">
    <location>
        <begin position="76"/>
        <end position="98"/>
    </location>
</feature>
<feature type="transmembrane region" description="Helical" evidence="8">
    <location>
        <begin position="327"/>
        <end position="348"/>
    </location>
</feature>
<feature type="transmembrane region" description="Helical" evidence="8">
    <location>
        <begin position="263"/>
        <end position="282"/>
    </location>
</feature>
<dbReference type="Gene3D" id="1.20.1740.10">
    <property type="entry name" value="Amino acid/polyamine transporter I"/>
    <property type="match status" value="1"/>
</dbReference>
<name>A0ABX2ZRA7_9BACI</name>
<comment type="subcellular location">
    <subcellularLocation>
        <location evidence="1">Membrane</location>
        <topology evidence="1">Multi-pass membrane protein</topology>
    </subcellularLocation>
</comment>
<dbReference type="InterPro" id="IPR004761">
    <property type="entry name" value="Spore_GerAB"/>
</dbReference>
<gene>
    <name evidence="9" type="ORF">BED47_20845</name>
</gene>
<evidence type="ECO:0000256" key="8">
    <source>
        <dbReference type="SAM" id="Phobius"/>
    </source>
</evidence>
<evidence type="ECO:0000256" key="6">
    <source>
        <dbReference type="ARBA" id="ARBA00022989"/>
    </source>
</evidence>
<evidence type="ECO:0000256" key="7">
    <source>
        <dbReference type="ARBA" id="ARBA00023136"/>
    </source>
</evidence>
<keyword evidence="4" id="KW-0309">Germination</keyword>
<feature type="transmembrane region" description="Helical" evidence="8">
    <location>
        <begin position="181"/>
        <end position="201"/>
    </location>
</feature>
<evidence type="ECO:0000256" key="5">
    <source>
        <dbReference type="ARBA" id="ARBA00022692"/>
    </source>
</evidence>
<proteinExistence type="inferred from homology"/>
<comment type="caution">
    <text evidence="9">The sequence shown here is derived from an EMBL/GenBank/DDBJ whole genome shotgun (WGS) entry which is preliminary data.</text>
</comment>
<dbReference type="NCBIfam" id="TIGR00912">
    <property type="entry name" value="2A0309"/>
    <property type="match status" value="1"/>
</dbReference>
<evidence type="ECO:0000313" key="9">
    <source>
        <dbReference type="EMBL" id="ODG92235.1"/>
    </source>
</evidence>
<protein>
    <recommendedName>
        <fullName evidence="11">Spore germination protein</fullName>
    </recommendedName>
</protein>